<gene>
    <name evidence="3" type="ORF">DQ384_27160</name>
</gene>
<dbReference type="SUPFAM" id="SSF82171">
    <property type="entry name" value="DPP6 N-terminal domain-like"/>
    <property type="match status" value="1"/>
</dbReference>
<dbReference type="Gene3D" id="2.140.10.30">
    <property type="entry name" value="Dipeptidylpeptidase IV, N-terminal domain"/>
    <property type="match status" value="1"/>
</dbReference>
<dbReference type="GO" id="GO:0006508">
    <property type="term" value="P:proteolysis"/>
    <property type="evidence" value="ECO:0007669"/>
    <property type="project" value="InterPro"/>
</dbReference>
<dbReference type="OrthoDB" id="9812921at2"/>
<name>A0A367FCJ3_9ACTN</name>
<protein>
    <submittedName>
        <fullName evidence="3">S9 family peptidase</fullName>
    </submittedName>
</protein>
<dbReference type="Proteomes" id="UP000253094">
    <property type="component" value="Unassembled WGS sequence"/>
</dbReference>
<dbReference type="SUPFAM" id="SSF53474">
    <property type="entry name" value="alpha/beta-Hydrolases"/>
    <property type="match status" value="1"/>
</dbReference>
<dbReference type="PANTHER" id="PTHR11731:SF193">
    <property type="entry name" value="DIPEPTIDYL PEPTIDASE 9"/>
    <property type="match status" value="1"/>
</dbReference>
<feature type="domain" description="Peptidase S9 prolyl oligopeptidase catalytic" evidence="1">
    <location>
        <begin position="494"/>
        <end position="692"/>
    </location>
</feature>
<dbReference type="EMBL" id="QOIL01000016">
    <property type="protein sequence ID" value="RCG27407.1"/>
    <property type="molecule type" value="Genomic_DNA"/>
</dbReference>
<evidence type="ECO:0000259" key="2">
    <source>
        <dbReference type="Pfam" id="PF00930"/>
    </source>
</evidence>
<dbReference type="Pfam" id="PF00930">
    <property type="entry name" value="DPPIV_N"/>
    <property type="match status" value="1"/>
</dbReference>
<keyword evidence="4" id="KW-1185">Reference proteome</keyword>
<dbReference type="InterPro" id="IPR001375">
    <property type="entry name" value="Peptidase_S9_cat"/>
</dbReference>
<dbReference type="PRINTS" id="PR00862">
    <property type="entry name" value="PROLIGOPTASE"/>
</dbReference>
<reference evidence="3 4" key="1">
    <citation type="submission" date="2018-06" db="EMBL/GenBank/DDBJ databases">
        <title>Sphaerisporangium craniellae sp. nov., isolated from a marine sponge in the South China Sea.</title>
        <authorList>
            <person name="Li L."/>
        </authorList>
    </citation>
    <scope>NUCLEOTIDE SEQUENCE [LARGE SCALE GENOMIC DNA]</scope>
    <source>
        <strain evidence="3 4">CCTCC AA 208026</strain>
    </source>
</reference>
<dbReference type="Pfam" id="PF00326">
    <property type="entry name" value="Peptidase_S9"/>
    <property type="match status" value="1"/>
</dbReference>
<dbReference type="InterPro" id="IPR002469">
    <property type="entry name" value="Peptidase_S9B_N"/>
</dbReference>
<dbReference type="GO" id="GO:0004252">
    <property type="term" value="F:serine-type endopeptidase activity"/>
    <property type="evidence" value="ECO:0007669"/>
    <property type="project" value="InterPro"/>
</dbReference>
<dbReference type="InterPro" id="IPR050278">
    <property type="entry name" value="Serine_Prot_S9B/DPPIV"/>
</dbReference>
<evidence type="ECO:0000313" key="4">
    <source>
        <dbReference type="Proteomes" id="UP000253094"/>
    </source>
</evidence>
<comment type="caution">
    <text evidence="3">The sequence shown here is derived from an EMBL/GenBank/DDBJ whole genome shotgun (WGS) entry which is preliminary data.</text>
</comment>
<proteinExistence type="predicted"/>
<evidence type="ECO:0000259" key="1">
    <source>
        <dbReference type="Pfam" id="PF00326"/>
    </source>
</evidence>
<dbReference type="Gene3D" id="3.40.50.1820">
    <property type="entry name" value="alpha/beta hydrolase"/>
    <property type="match status" value="1"/>
</dbReference>
<dbReference type="AlphaFoldDB" id="A0A367FCJ3"/>
<evidence type="ECO:0000313" key="3">
    <source>
        <dbReference type="EMBL" id="RCG27407.1"/>
    </source>
</evidence>
<dbReference type="GO" id="GO:0008239">
    <property type="term" value="F:dipeptidyl-peptidase activity"/>
    <property type="evidence" value="ECO:0007669"/>
    <property type="project" value="TreeGrafter"/>
</dbReference>
<dbReference type="InterPro" id="IPR002470">
    <property type="entry name" value="Peptidase_S9A"/>
</dbReference>
<dbReference type="InterPro" id="IPR029058">
    <property type="entry name" value="AB_hydrolase_fold"/>
</dbReference>
<dbReference type="PANTHER" id="PTHR11731">
    <property type="entry name" value="PROTEASE FAMILY S9B,C DIPEPTIDYL-PEPTIDASE IV-RELATED"/>
    <property type="match status" value="1"/>
</dbReference>
<organism evidence="3 4">
    <name type="scientific">Sphaerisporangium album</name>
    <dbReference type="NCBI Taxonomy" id="509200"/>
    <lineage>
        <taxon>Bacteria</taxon>
        <taxon>Bacillati</taxon>
        <taxon>Actinomycetota</taxon>
        <taxon>Actinomycetes</taxon>
        <taxon>Streptosporangiales</taxon>
        <taxon>Streptosporangiaceae</taxon>
        <taxon>Sphaerisporangium</taxon>
    </lineage>
</organism>
<feature type="domain" description="Dipeptidylpeptidase IV N-terminal" evidence="2">
    <location>
        <begin position="110"/>
        <end position="381"/>
    </location>
</feature>
<accession>A0A367FCJ3</accession>
<sequence length="693" mass="74767">MTEPSFPRQFARTRRFRLGTPRLFGISPDGGRVTFVRSAGGDDPVERLWTLDVATGEERLVADPAALGIGAEDLPEEEKARRERSREQAGGIVAYATDAATRLAAFALSGRLYTVPLDDPAATATELPASGPVIDPRPDPSGTRVAYVSGGALRVIDLDGTDHLVAAPDGPDVVWGLAEHVAAEEMGRDRGYWWSPDGSRLLAARVDNSMLQRWYISDPSQPAAPPKVIAYPQAGTDNADVMLWLLGLDGSRVPVEWDRKAFEYVVSVYWGTALLIVVQSRDQRTARVLRVDPETGGTTEVREDRDPSWVDIAPGTPALTASGALVWTDAVGATYRLLVDGEPVTPAGLQVRAVLDVDGDTVLFAATAEPTETHLWMYSPEDGPRPVTSEPGVHEGRLGAGTLVVAARSLDHFGTRVTVHRDGRQVAEIASHAETPLLTPRVTLMRAGELELCTAVLLPSWHEPGAGKLPVLMDPYGGPGLQLVVAARTWNMLVAQWFAEQGFAVVVADGRGTPGRGPAWDRSVRGELAAPVLEDQVTALHAAADRYPDLDLSRVGIRGWSFGGFLAALAVLRRPDVFHAAVAGAPPTDQRLYDTYWKERYLGHPDEDPDAYTRNSIIHEAAGLTRPLMLIHGLADDNVIAAHTLRFSAALTAAARPHTVLPLTGVTHMTPQESIAENLLHLQLDFLKRSLGV</sequence>
<dbReference type="RefSeq" id="WP_114031747.1">
    <property type="nucleotide sequence ID" value="NZ_QOIL01000016.1"/>
</dbReference>